<keyword evidence="1" id="KW-0175">Coiled coil</keyword>
<evidence type="ECO:0000256" key="1">
    <source>
        <dbReference type="SAM" id="Coils"/>
    </source>
</evidence>
<feature type="compositionally biased region" description="Basic and acidic residues" evidence="2">
    <location>
        <begin position="57"/>
        <end position="67"/>
    </location>
</feature>
<protein>
    <recommendedName>
        <fullName evidence="5">Crescentin coiled-coil domain-containing protein</fullName>
    </recommendedName>
</protein>
<name>A0ABV1Z235_9HYPH</name>
<evidence type="ECO:0008006" key="5">
    <source>
        <dbReference type="Google" id="ProtNLM"/>
    </source>
</evidence>
<feature type="coiled-coil region" evidence="1">
    <location>
        <begin position="281"/>
        <end position="361"/>
    </location>
</feature>
<feature type="region of interest" description="Disordered" evidence="2">
    <location>
        <begin position="33"/>
        <end position="78"/>
    </location>
</feature>
<organism evidence="3 4">
    <name type="scientific">Mesorhizobium caraganae</name>
    <dbReference type="NCBI Taxonomy" id="483206"/>
    <lineage>
        <taxon>Bacteria</taxon>
        <taxon>Pseudomonadati</taxon>
        <taxon>Pseudomonadota</taxon>
        <taxon>Alphaproteobacteria</taxon>
        <taxon>Hyphomicrobiales</taxon>
        <taxon>Phyllobacteriaceae</taxon>
        <taxon>Mesorhizobium</taxon>
    </lineage>
</organism>
<feature type="coiled-coil region" evidence="1">
    <location>
        <begin position="404"/>
        <end position="431"/>
    </location>
</feature>
<evidence type="ECO:0000313" key="4">
    <source>
        <dbReference type="Proteomes" id="UP001433071"/>
    </source>
</evidence>
<sequence length="481" mass="53204">MNLKSLMKRAANSDKAFEKIEAELADAIDECLELDDLSPPQDGPVPDENLAANNERLQPEDSPRADDGTTPAESARRLTPHAQSRLAALSAVDGLFQNAQDYLDEINAKLSEISNSHNLTRDYLNLLHGDVLRANELELATIDLTAHQGALSEQLHDATRKQREREAAFEVLKQREASLVQDRETLREALAAVRLELVKSANASAKREAEFGDIVKALTAKTVEANRRARENKLLREKHVSLAMDVDTARKRETRARHRLDELSAIHTTEVARLAELLAALGKSEKEELRLQRSLEQAQTKLAEMTEAASMMEADSQAELARNQLETSGLRSEIQSLQSRLELASNESSAASAEAARLKAQWADAVAEKQVADERLAALMKESESDKMSLSTANADLSQLSLLHASERMELDVQRQECEELRAEVAALNARVKELLPFERLHKVASAKPREGVVVEINGPVAGAARAVSRRRTRRNLRATP</sequence>
<dbReference type="Proteomes" id="UP001433071">
    <property type="component" value="Unassembled WGS sequence"/>
</dbReference>
<evidence type="ECO:0000256" key="2">
    <source>
        <dbReference type="SAM" id="MobiDB-lite"/>
    </source>
</evidence>
<dbReference type="EMBL" id="JAMYQB010000015">
    <property type="protein sequence ID" value="MER9406075.1"/>
    <property type="molecule type" value="Genomic_DNA"/>
</dbReference>
<gene>
    <name evidence="3" type="ORF">NKI36_18770</name>
</gene>
<evidence type="ECO:0000313" key="3">
    <source>
        <dbReference type="EMBL" id="MER9406075.1"/>
    </source>
</evidence>
<proteinExistence type="predicted"/>
<comment type="caution">
    <text evidence="3">The sequence shown here is derived from an EMBL/GenBank/DDBJ whole genome shotgun (WGS) entry which is preliminary data.</text>
</comment>
<reference evidence="3 4" key="1">
    <citation type="journal article" date="2024" name="Proc. Natl. Acad. Sci. U.S.A.">
        <title>The evolutionary genomics of adaptation to stress in wild rhizobium bacteria.</title>
        <authorList>
            <person name="Kehlet-Delgado H."/>
            <person name="Montoya A.P."/>
            <person name="Jensen K.T."/>
            <person name="Wendlandt C.E."/>
            <person name="Dexheimer C."/>
            <person name="Roberts M."/>
            <person name="Torres Martinez L."/>
            <person name="Friesen M.L."/>
            <person name="Griffitts J.S."/>
            <person name="Porter S.S."/>
        </authorList>
    </citation>
    <scope>NUCLEOTIDE SEQUENCE [LARGE SCALE GENOMIC DNA]</scope>
    <source>
        <strain evidence="3 4">M0641</strain>
    </source>
</reference>
<dbReference type="RefSeq" id="WP_352559473.1">
    <property type="nucleotide sequence ID" value="NZ_JAMYQB010000015.1"/>
</dbReference>
<accession>A0ABV1Z235</accession>
<keyword evidence="4" id="KW-1185">Reference proteome</keyword>